<proteinExistence type="predicted"/>
<evidence type="ECO:0000313" key="1">
    <source>
        <dbReference type="EMBL" id="GIN56245.1"/>
    </source>
</evidence>
<dbReference type="Pfam" id="PF06089">
    <property type="entry name" value="Asparaginase_II"/>
    <property type="match status" value="1"/>
</dbReference>
<evidence type="ECO:0000313" key="2">
    <source>
        <dbReference type="Proteomes" id="UP000679950"/>
    </source>
</evidence>
<name>A0ABQ4KE52_9BACI</name>
<reference evidence="1 2" key="1">
    <citation type="submission" date="2021-03" db="EMBL/GenBank/DDBJ databases">
        <title>Antimicrobial resistance genes in bacteria isolated from Japanese honey, and their potential for conferring macrolide and lincosamide resistance in the American foulbrood pathogen Paenibacillus larvae.</title>
        <authorList>
            <person name="Okamoto M."/>
            <person name="Kumagai M."/>
            <person name="Kanamori H."/>
            <person name="Takamatsu D."/>
        </authorList>
    </citation>
    <scope>NUCLEOTIDE SEQUENCE [LARGE SCALE GENOMIC DNA]</scope>
    <source>
        <strain evidence="1 2">J8TS2</strain>
    </source>
</reference>
<protein>
    <submittedName>
        <fullName evidence="1">Asparaginase</fullName>
    </submittedName>
</protein>
<dbReference type="InterPro" id="IPR010349">
    <property type="entry name" value="Asparaginase_II"/>
</dbReference>
<accession>A0ABQ4KE52</accession>
<sequence>MKALIEERRAGLVENIHEGIICGVNHQLETVYTVGNVEQYVYYRSAAKPIQAIPAFMIDIKEKYQLTDEEATLFTASQRGETYHINALESLLKKLKVQEKNLYCAPSLALNSEPRNEMIRNRQEKRKLYHNCAGKHLGFLAVCRELDYPIEGYWKIDHPLQQKIVSILADLAEISTEKIKVGVDGCGVPVFALPLKNMATPYLKLACPDLIEDMEVRNAVIQMTKLMNENPDIVASERFVCSVLLRDSNIVAKGGAQGVYCFGLKKERMAFALKVLSGSEDVWPNILASILEQIAYENKATIAALKELRTSAIKNDAGTKVGEIKTVFSLSNVH</sequence>
<keyword evidence="2" id="KW-1185">Reference proteome</keyword>
<gene>
    <name evidence="1" type="ORF">J8TS2_05640</name>
</gene>
<comment type="caution">
    <text evidence="1">The sequence shown here is derived from an EMBL/GenBank/DDBJ whole genome shotgun (WGS) entry which is preliminary data.</text>
</comment>
<dbReference type="PANTHER" id="PTHR42110:SF1">
    <property type="entry name" value="L-ASPARAGINASE, PUTATIVE (AFU_ORTHOLOGUE AFUA_3G11890)-RELATED"/>
    <property type="match status" value="1"/>
</dbReference>
<dbReference type="EMBL" id="BORB01000003">
    <property type="protein sequence ID" value="GIN56245.1"/>
    <property type="molecule type" value="Genomic_DNA"/>
</dbReference>
<dbReference type="PANTHER" id="PTHR42110">
    <property type="entry name" value="L-ASPARAGINASE, PUTATIVE (AFU_ORTHOLOGUE AFUA_3G11890)-RELATED"/>
    <property type="match status" value="1"/>
</dbReference>
<dbReference type="Proteomes" id="UP000679950">
    <property type="component" value="Unassembled WGS sequence"/>
</dbReference>
<organism evidence="1 2">
    <name type="scientific">Lederbergia ruris</name>
    <dbReference type="NCBI Taxonomy" id="217495"/>
    <lineage>
        <taxon>Bacteria</taxon>
        <taxon>Bacillati</taxon>
        <taxon>Bacillota</taxon>
        <taxon>Bacilli</taxon>
        <taxon>Bacillales</taxon>
        <taxon>Bacillaceae</taxon>
        <taxon>Lederbergia</taxon>
    </lineage>
</organism>